<accession>A0A4V5MPT6</accession>
<dbReference type="InterPro" id="IPR047773">
    <property type="entry name" value="YHYH_dom_bact"/>
</dbReference>
<evidence type="ECO:0000313" key="3">
    <source>
        <dbReference type="EMBL" id="TJZ69748.1"/>
    </source>
</evidence>
<protein>
    <submittedName>
        <fullName evidence="3">YHYH domain-containing protein</fullName>
    </submittedName>
</protein>
<sequence>MKRLVIALLCIAFSATAFAHSGGLNKDGCHHNRKTGDYHCHR</sequence>
<feature type="signal peptide" evidence="2">
    <location>
        <begin position="1"/>
        <end position="19"/>
    </location>
</feature>
<dbReference type="AlphaFoldDB" id="A0A4V5MPT6"/>
<evidence type="ECO:0000313" key="4">
    <source>
        <dbReference type="Proteomes" id="UP000310016"/>
    </source>
</evidence>
<reference evidence="3 4" key="1">
    <citation type="submission" date="2019-04" db="EMBL/GenBank/DDBJ databases">
        <title>Chitiniphilus eburnea sp. nov., a novel chitinolytic bacterium isolated from aquaculture sludge.</title>
        <authorList>
            <person name="Sheng M."/>
        </authorList>
    </citation>
    <scope>NUCLEOTIDE SEQUENCE [LARGE SCALE GENOMIC DNA]</scope>
    <source>
        <strain evidence="3 4">HX-2-15</strain>
    </source>
</reference>
<dbReference type="Proteomes" id="UP000310016">
    <property type="component" value="Unassembled WGS sequence"/>
</dbReference>
<dbReference type="NCBIfam" id="NF033223">
    <property type="entry name" value="YHYH_alt"/>
    <property type="match status" value="1"/>
</dbReference>
<keyword evidence="2" id="KW-0732">Signal</keyword>
<gene>
    <name evidence="3" type="ORF">FAZ21_14615</name>
</gene>
<feature type="chain" id="PRO_5020198822" evidence="2">
    <location>
        <begin position="20"/>
        <end position="42"/>
    </location>
</feature>
<name>A0A4V5MPT6_9NEIS</name>
<dbReference type="EMBL" id="SUMF01000020">
    <property type="protein sequence ID" value="TJZ69748.1"/>
    <property type="molecule type" value="Genomic_DNA"/>
</dbReference>
<dbReference type="RefSeq" id="WP_136774185.1">
    <property type="nucleotide sequence ID" value="NZ_CP156074.1"/>
</dbReference>
<feature type="compositionally biased region" description="Basic and acidic residues" evidence="1">
    <location>
        <begin position="27"/>
        <end position="42"/>
    </location>
</feature>
<evidence type="ECO:0000256" key="2">
    <source>
        <dbReference type="SAM" id="SignalP"/>
    </source>
</evidence>
<organism evidence="3 4">
    <name type="scientific">Chitiniphilus eburneus</name>
    <dbReference type="NCBI Taxonomy" id="2571148"/>
    <lineage>
        <taxon>Bacteria</taxon>
        <taxon>Pseudomonadati</taxon>
        <taxon>Pseudomonadota</taxon>
        <taxon>Betaproteobacteria</taxon>
        <taxon>Neisseriales</taxon>
        <taxon>Chitinibacteraceae</taxon>
        <taxon>Chitiniphilus</taxon>
    </lineage>
</organism>
<proteinExistence type="predicted"/>
<evidence type="ECO:0000256" key="1">
    <source>
        <dbReference type="SAM" id="MobiDB-lite"/>
    </source>
</evidence>
<dbReference type="OrthoDB" id="5366081at2"/>
<feature type="region of interest" description="Disordered" evidence="1">
    <location>
        <begin position="22"/>
        <end position="42"/>
    </location>
</feature>
<comment type="caution">
    <text evidence="3">The sequence shown here is derived from an EMBL/GenBank/DDBJ whole genome shotgun (WGS) entry which is preliminary data.</text>
</comment>
<keyword evidence="4" id="KW-1185">Reference proteome</keyword>